<comment type="caution">
    <text evidence="10">The sequence shown here is derived from an EMBL/GenBank/DDBJ whole genome shotgun (WGS) entry which is preliminary data.</text>
</comment>
<dbReference type="InterPro" id="IPR027417">
    <property type="entry name" value="P-loop_NTPase"/>
</dbReference>
<dbReference type="Pfam" id="PF00063">
    <property type="entry name" value="Myosin_head"/>
    <property type="match status" value="1"/>
</dbReference>
<evidence type="ECO:0000256" key="5">
    <source>
        <dbReference type="ARBA" id="ARBA00023175"/>
    </source>
</evidence>
<evidence type="ECO:0000256" key="3">
    <source>
        <dbReference type="ARBA" id="ARBA00022840"/>
    </source>
</evidence>
<evidence type="ECO:0000256" key="2">
    <source>
        <dbReference type="ARBA" id="ARBA00022741"/>
    </source>
</evidence>
<dbReference type="SMART" id="SM00242">
    <property type="entry name" value="MYSc"/>
    <property type="match status" value="1"/>
</dbReference>
<dbReference type="EMBL" id="CADEAL010000621">
    <property type="protein sequence ID" value="CAB1422923.1"/>
    <property type="molecule type" value="Genomic_DNA"/>
</dbReference>
<feature type="compositionally biased region" description="Low complexity" evidence="8">
    <location>
        <begin position="74"/>
        <end position="93"/>
    </location>
</feature>
<comment type="similarity">
    <text evidence="1 7">Belongs to the TRAFAC class myosin-kinesin ATPase superfamily. Myosin family.</text>
</comment>
<dbReference type="FunFam" id="1.10.10.820:FF:000001">
    <property type="entry name" value="Myosin heavy chain"/>
    <property type="match status" value="1"/>
</dbReference>
<feature type="binding site" evidence="7">
    <location>
        <begin position="377"/>
        <end position="384"/>
    </location>
    <ligand>
        <name>ATP</name>
        <dbReference type="ChEBI" id="CHEBI:30616"/>
    </ligand>
</feature>
<accession>A0A9N7U3Z8</accession>
<sequence>MAMRVASNTRLVRRKNKSSPEDEMVKEKTGLQRKEVEGCEEVFQAEVEAKYAVVLPRMNIVGRKKTFIAPLRTPGPTTSSSTPESPGEPTTSEFKPNKIGARLVLPVKPDPNLLRSTQKNFPALPLYGNVAGMVPESSGAMKRTSNTEHKGRTAALDSEDGINVQQAARGRLDQFQINLTKMSLSGGMIGDGLTWARGAEPEREDVAAIPSSTTQPLSIGEANAVMSGGCSLYEEETNREVAQLMDVGGIHTIIQPEVHWAGNLQMSGDPQAVMPRSRIPVEVAEVEDLSQLKEVCESSVILNLKKRFHCDCIYTYIGNMLLSINPFKLLNIYTAELRQQYQGRQQQKNPPHVYAIAEDTFTQSQASTQEQCIIISGQSGSGKTEATKLIVHYLSTMYQGRNNNLRQPMKVFPILESFGNAKTILNDNSSRFGKYLHIHILCGVVVGTSLSRYLLEKSRVIFQANEERNYHVFYEILAGMNDWDKQELYLQGPETYYYLNQGVACKLNGKQDKQDFQLLVHCFETIGLHANQHESFEVSHIFSDAETRRVGSLLKISSEALQTIITHRVTETTYEKIYCPLSVERAIESR</sequence>
<dbReference type="AlphaFoldDB" id="A0A9N7U3Z8"/>
<feature type="domain" description="Myosin motor" evidence="9">
    <location>
        <begin position="284"/>
        <end position="590"/>
    </location>
</feature>
<dbReference type="PANTHER" id="PTHR22692">
    <property type="entry name" value="MYOSIN VII, XV"/>
    <property type="match status" value="1"/>
</dbReference>
<dbReference type="GO" id="GO:0003774">
    <property type="term" value="F:cytoskeletal motor activity"/>
    <property type="evidence" value="ECO:0007669"/>
    <property type="project" value="UniProtKB-UniRule"/>
</dbReference>
<keyword evidence="11" id="KW-1185">Reference proteome</keyword>
<reference evidence="10" key="1">
    <citation type="submission" date="2020-03" db="EMBL/GenBank/DDBJ databases">
        <authorList>
            <person name="Weist P."/>
        </authorList>
    </citation>
    <scope>NUCLEOTIDE SEQUENCE</scope>
</reference>
<dbReference type="PRINTS" id="PR00193">
    <property type="entry name" value="MYOSINHEAVY"/>
</dbReference>
<dbReference type="Gene3D" id="3.40.850.10">
    <property type="entry name" value="Kinesin motor domain"/>
    <property type="match status" value="1"/>
</dbReference>
<evidence type="ECO:0000256" key="6">
    <source>
        <dbReference type="ARBA" id="ARBA00023203"/>
    </source>
</evidence>
<gene>
    <name evidence="10" type="ORF">PLEPLA_LOCUS10841</name>
</gene>
<keyword evidence="6 7" id="KW-0009">Actin-binding</keyword>
<dbReference type="Proteomes" id="UP001153269">
    <property type="component" value="Unassembled WGS sequence"/>
</dbReference>
<evidence type="ECO:0000256" key="4">
    <source>
        <dbReference type="ARBA" id="ARBA00023123"/>
    </source>
</evidence>
<organism evidence="10 11">
    <name type="scientific">Pleuronectes platessa</name>
    <name type="common">European plaice</name>
    <dbReference type="NCBI Taxonomy" id="8262"/>
    <lineage>
        <taxon>Eukaryota</taxon>
        <taxon>Metazoa</taxon>
        <taxon>Chordata</taxon>
        <taxon>Craniata</taxon>
        <taxon>Vertebrata</taxon>
        <taxon>Euteleostomi</taxon>
        <taxon>Actinopterygii</taxon>
        <taxon>Neopterygii</taxon>
        <taxon>Teleostei</taxon>
        <taxon>Neoteleostei</taxon>
        <taxon>Acanthomorphata</taxon>
        <taxon>Carangaria</taxon>
        <taxon>Pleuronectiformes</taxon>
        <taxon>Pleuronectoidei</taxon>
        <taxon>Pleuronectidae</taxon>
        <taxon>Pleuronectes</taxon>
    </lineage>
</organism>
<feature type="region of interest" description="Disordered" evidence="8">
    <location>
        <begin position="69"/>
        <end position="95"/>
    </location>
</feature>
<evidence type="ECO:0000313" key="11">
    <source>
        <dbReference type="Proteomes" id="UP001153269"/>
    </source>
</evidence>
<evidence type="ECO:0000313" key="10">
    <source>
        <dbReference type="EMBL" id="CAB1422923.1"/>
    </source>
</evidence>
<evidence type="ECO:0000259" key="9">
    <source>
        <dbReference type="PROSITE" id="PS51456"/>
    </source>
</evidence>
<dbReference type="GO" id="GO:0005524">
    <property type="term" value="F:ATP binding"/>
    <property type="evidence" value="ECO:0007669"/>
    <property type="project" value="UniProtKB-UniRule"/>
</dbReference>
<dbReference type="PROSITE" id="PS51456">
    <property type="entry name" value="MYOSIN_MOTOR"/>
    <property type="match status" value="1"/>
</dbReference>
<dbReference type="InterPro" id="IPR001609">
    <property type="entry name" value="Myosin_head_motor_dom-like"/>
</dbReference>
<evidence type="ECO:0000256" key="7">
    <source>
        <dbReference type="PROSITE-ProRule" id="PRU00782"/>
    </source>
</evidence>
<evidence type="ECO:0000256" key="1">
    <source>
        <dbReference type="ARBA" id="ARBA00008314"/>
    </source>
</evidence>
<protein>
    <recommendedName>
        <fullName evidence="9">Myosin motor domain-containing protein</fullName>
    </recommendedName>
</protein>
<keyword evidence="5 7" id="KW-0505">Motor protein</keyword>
<feature type="compositionally biased region" description="Polar residues" evidence="8">
    <location>
        <begin position="1"/>
        <end position="10"/>
    </location>
</feature>
<evidence type="ECO:0000256" key="8">
    <source>
        <dbReference type="SAM" id="MobiDB-lite"/>
    </source>
</evidence>
<feature type="region of interest" description="Disordered" evidence="8">
    <location>
        <begin position="1"/>
        <end position="29"/>
    </location>
</feature>
<keyword evidence="2 7" id="KW-0547">Nucleotide-binding</keyword>
<name>A0A9N7U3Z8_PLEPL</name>
<comment type="caution">
    <text evidence="7">Lacks conserved residue(s) required for the propagation of feature annotation.</text>
</comment>
<dbReference type="GO" id="GO:0016459">
    <property type="term" value="C:myosin complex"/>
    <property type="evidence" value="ECO:0007669"/>
    <property type="project" value="UniProtKB-KW"/>
</dbReference>
<feature type="compositionally biased region" description="Basic and acidic residues" evidence="8">
    <location>
        <begin position="18"/>
        <end position="29"/>
    </location>
</feature>
<dbReference type="SUPFAM" id="SSF52540">
    <property type="entry name" value="P-loop containing nucleoside triphosphate hydrolases"/>
    <property type="match status" value="1"/>
</dbReference>
<proteinExistence type="inferred from homology"/>
<dbReference type="GO" id="GO:0003779">
    <property type="term" value="F:actin binding"/>
    <property type="evidence" value="ECO:0007669"/>
    <property type="project" value="UniProtKB-KW"/>
</dbReference>
<dbReference type="PANTHER" id="PTHR22692:SF16">
    <property type="entry name" value="MYOSIN XVB"/>
    <property type="match status" value="1"/>
</dbReference>
<dbReference type="InterPro" id="IPR051567">
    <property type="entry name" value="Unconventional_Myosin_ATPase"/>
</dbReference>
<keyword evidence="3 7" id="KW-0067">ATP-binding</keyword>
<keyword evidence="4 7" id="KW-0518">Myosin</keyword>
<dbReference type="InterPro" id="IPR036961">
    <property type="entry name" value="Kinesin_motor_dom_sf"/>
</dbReference>